<dbReference type="Pfam" id="PF03754">
    <property type="entry name" value="At2g31720-like"/>
    <property type="match status" value="1"/>
</dbReference>
<feature type="domain" description="Oxidoreductase N-terminal" evidence="9">
    <location>
        <begin position="8"/>
        <end position="125"/>
    </location>
</feature>
<keyword evidence="5" id="KW-0804">Transcription</keyword>
<comment type="subcellular location">
    <subcellularLocation>
        <location evidence="1">Nucleus</location>
    </subcellularLocation>
</comment>
<name>A0A803LTU6_CHEQI</name>
<evidence type="ECO:0000256" key="7">
    <source>
        <dbReference type="SAM" id="MobiDB-lite"/>
    </source>
</evidence>
<dbReference type="GO" id="GO:0032440">
    <property type="term" value="F:2-alkenal reductase [NAD(P)H] activity"/>
    <property type="evidence" value="ECO:0007669"/>
    <property type="project" value="TreeGrafter"/>
</dbReference>
<dbReference type="PANTHER" id="PTHR43205:SF80">
    <property type="entry name" value="2-ALKENAL REDUCTASE (NADP(+)-DEPENDENT)-LIKE"/>
    <property type="match status" value="1"/>
</dbReference>
<dbReference type="InterPro" id="IPR015300">
    <property type="entry name" value="DNA-bd_pseudobarrel_sf"/>
</dbReference>
<evidence type="ECO:0000259" key="9">
    <source>
        <dbReference type="Pfam" id="PF16884"/>
    </source>
</evidence>
<evidence type="ECO:0000259" key="8">
    <source>
        <dbReference type="Pfam" id="PF00107"/>
    </source>
</evidence>
<dbReference type="EnsemblPlants" id="AUR62018640-RA">
    <property type="protein sequence ID" value="AUR62018640-RA:cds"/>
    <property type="gene ID" value="AUR62018640"/>
</dbReference>
<accession>A0A803LTU6</accession>
<keyword evidence="2" id="KW-0560">Oxidoreductase</keyword>
<evidence type="ECO:0000256" key="2">
    <source>
        <dbReference type="ARBA" id="ARBA00023002"/>
    </source>
</evidence>
<evidence type="ECO:0000256" key="4">
    <source>
        <dbReference type="ARBA" id="ARBA00023125"/>
    </source>
</evidence>
<reference evidence="10" key="2">
    <citation type="submission" date="2021-03" db="UniProtKB">
        <authorList>
            <consortium name="EnsemblPlants"/>
        </authorList>
    </citation>
    <scope>IDENTIFICATION</scope>
</reference>
<keyword evidence="6" id="KW-0539">Nucleus</keyword>
<dbReference type="InterPro" id="IPR005508">
    <property type="entry name" value="At2g31720-like"/>
</dbReference>
<evidence type="ECO:0000256" key="1">
    <source>
        <dbReference type="ARBA" id="ARBA00004123"/>
    </source>
</evidence>
<feature type="compositionally biased region" description="Basic residues" evidence="7">
    <location>
        <begin position="361"/>
        <end position="371"/>
    </location>
</feature>
<dbReference type="InterPro" id="IPR011032">
    <property type="entry name" value="GroES-like_sf"/>
</dbReference>
<sequence>MEVVQSKEWYMAAYARDGVPSSDHLKLRTVSLSLAVDSIPDNHVAIQSLWISIDPYMRSRMTGVEEDGLNVSQYPINQVRYSSSKCPYGVGKIIRSKDAKYKEGDLVVCPEMPLAEYSVIPSQAVTTKIDPALGVSPLEYLNVLGIPGFAAWVGIQAIGKPKAGENVFISAAAGGVGMIAGQLAELKGCRVIGSTGSDDKVRLLKEEFGFDDAFNYKKETDLDAALSKYFPNGIDIYFENVGGRTLEAVLNHVNTYARIPLCGMISQYNKVWTEREGVRNLLNMVGKEVHMQGFMLRSYLHQFKEFATEMGGYLKEQKLSSKLKTNKGIESFLDSIASLFTSSNSGYQSLREVVIATNKAKIHRKSKKNPRPTKEQKKADFKPPNLPSELIEKVKGLTDEVPKLVMQKYISVTDVSDQHKRLLIPKTDMRKVDGSMLLTDQEKKGLDEGGDIKVTLILETKEEMKLKLSKWPKKNEVDESNRNYVLQSDWLEVIDKIDLKGGDVAQLWAFRFGQDRTNLGFVFLKVFDNKLNNA</sequence>
<dbReference type="Gramene" id="AUR62018640-RA">
    <property type="protein sequence ID" value="AUR62018640-RA:cds"/>
    <property type="gene ID" value="AUR62018640"/>
</dbReference>
<protein>
    <recommendedName>
        <fullName evidence="12">Enoyl reductase (ER) domain-containing protein</fullName>
    </recommendedName>
</protein>
<dbReference type="PANTHER" id="PTHR43205">
    <property type="entry name" value="PROSTAGLANDIN REDUCTASE"/>
    <property type="match status" value="1"/>
</dbReference>
<dbReference type="SUPFAM" id="SSF50129">
    <property type="entry name" value="GroES-like"/>
    <property type="match status" value="1"/>
</dbReference>
<feature type="compositionally biased region" description="Basic and acidic residues" evidence="7">
    <location>
        <begin position="372"/>
        <end position="381"/>
    </location>
</feature>
<evidence type="ECO:0000256" key="5">
    <source>
        <dbReference type="ARBA" id="ARBA00023163"/>
    </source>
</evidence>
<dbReference type="Gene3D" id="3.90.180.10">
    <property type="entry name" value="Medium-chain alcohol dehydrogenases, catalytic domain"/>
    <property type="match status" value="1"/>
</dbReference>
<proteinExistence type="predicted"/>
<keyword evidence="4" id="KW-0238">DNA-binding</keyword>
<dbReference type="InterPro" id="IPR045010">
    <property type="entry name" value="MDR_fam"/>
</dbReference>
<dbReference type="SUPFAM" id="SSF101936">
    <property type="entry name" value="DNA-binding pseudobarrel domain"/>
    <property type="match status" value="1"/>
</dbReference>
<dbReference type="Pfam" id="PF00107">
    <property type="entry name" value="ADH_zinc_N"/>
    <property type="match status" value="1"/>
</dbReference>
<dbReference type="Pfam" id="PF16884">
    <property type="entry name" value="ADH_N_2"/>
    <property type="match status" value="1"/>
</dbReference>
<organism evidence="10 11">
    <name type="scientific">Chenopodium quinoa</name>
    <name type="common">Quinoa</name>
    <dbReference type="NCBI Taxonomy" id="63459"/>
    <lineage>
        <taxon>Eukaryota</taxon>
        <taxon>Viridiplantae</taxon>
        <taxon>Streptophyta</taxon>
        <taxon>Embryophyta</taxon>
        <taxon>Tracheophyta</taxon>
        <taxon>Spermatophyta</taxon>
        <taxon>Magnoliopsida</taxon>
        <taxon>eudicotyledons</taxon>
        <taxon>Gunneridae</taxon>
        <taxon>Pentapetalae</taxon>
        <taxon>Caryophyllales</taxon>
        <taxon>Chenopodiaceae</taxon>
        <taxon>Chenopodioideae</taxon>
        <taxon>Atripliceae</taxon>
        <taxon>Chenopodium</taxon>
    </lineage>
</organism>
<dbReference type="InterPro" id="IPR036291">
    <property type="entry name" value="NAD(P)-bd_dom_sf"/>
</dbReference>
<dbReference type="Gene3D" id="2.40.330.10">
    <property type="entry name" value="DNA-binding pseudobarrel domain"/>
    <property type="match status" value="1"/>
</dbReference>
<evidence type="ECO:0008006" key="12">
    <source>
        <dbReference type="Google" id="ProtNLM"/>
    </source>
</evidence>
<dbReference type="Gene3D" id="3.40.50.720">
    <property type="entry name" value="NAD(P)-binding Rossmann-like Domain"/>
    <property type="match status" value="1"/>
</dbReference>
<evidence type="ECO:0000256" key="6">
    <source>
        <dbReference type="ARBA" id="ARBA00023242"/>
    </source>
</evidence>
<dbReference type="SUPFAM" id="SSF51735">
    <property type="entry name" value="NAD(P)-binding Rossmann-fold domains"/>
    <property type="match status" value="1"/>
</dbReference>
<keyword evidence="11" id="KW-1185">Reference proteome</keyword>
<dbReference type="Proteomes" id="UP000596660">
    <property type="component" value="Unplaced"/>
</dbReference>
<dbReference type="GO" id="GO:0005634">
    <property type="term" value="C:nucleus"/>
    <property type="evidence" value="ECO:0007669"/>
    <property type="project" value="UniProtKB-SubCell"/>
</dbReference>
<dbReference type="InterPro" id="IPR041694">
    <property type="entry name" value="ADH_N_2"/>
</dbReference>
<dbReference type="GO" id="GO:0003677">
    <property type="term" value="F:DNA binding"/>
    <property type="evidence" value="ECO:0007669"/>
    <property type="project" value="UniProtKB-KW"/>
</dbReference>
<feature type="region of interest" description="Disordered" evidence="7">
    <location>
        <begin position="361"/>
        <end position="385"/>
    </location>
</feature>
<evidence type="ECO:0000256" key="3">
    <source>
        <dbReference type="ARBA" id="ARBA00023015"/>
    </source>
</evidence>
<feature type="domain" description="Alcohol dehydrogenase-like C-terminal" evidence="8">
    <location>
        <begin position="175"/>
        <end position="307"/>
    </location>
</feature>
<dbReference type="InterPro" id="IPR013149">
    <property type="entry name" value="ADH-like_C"/>
</dbReference>
<evidence type="ECO:0000313" key="10">
    <source>
        <dbReference type="EnsemblPlants" id="AUR62018640-RA:cds"/>
    </source>
</evidence>
<dbReference type="FunFam" id="3.40.50.720:FF:000121">
    <property type="entry name" value="Prostaglandin reductase 2"/>
    <property type="match status" value="1"/>
</dbReference>
<keyword evidence="3" id="KW-0805">Transcription regulation</keyword>
<dbReference type="AlphaFoldDB" id="A0A803LTU6"/>
<reference evidence="10" key="1">
    <citation type="journal article" date="2017" name="Nature">
        <title>The genome of Chenopodium quinoa.</title>
        <authorList>
            <person name="Jarvis D.E."/>
            <person name="Ho Y.S."/>
            <person name="Lightfoot D.J."/>
            <person name="Schmoeckel S.M."/>
            <person name="Li B."/>
            <person name="Borm T.J.A."/>
            <person name="Ohyanagi H."/>
            <person name="Mineta K."/>
            <person name="Michell C.T."/>
            <person name="Saber N."/>
            <person name="Kharbatia N.M."/>
            <person name="Rupper R.R."/>
            <person name="Sharp A.R."/>
            <person name="Dally N."/>
            <person name="Boughton B.A."/>
            <person name="Woo Y.H."/>
            <person name="Gao G."/>
            <person name="Schijlen E.G.W.M."/>
            <person name="Guo X."/>
            <person name="Momin A.A."/>
            <person name="Negrao S."/>
            <person name="Al-Babili S."/>
            <person name="Gehring C."/>
            <person name="Roessner U."/>
            <person name="Jung C."/>
            <person name="Murphy K."/>
            <person name="Arold S.T."/>
            <person name="Gojobori T."/>
            <person name="van der Linden C.G."/>
            <person name="van Loo E.N."/>
            <person name="Jellen E.N."/>
            <person name="Maughan P.J."/>
            <person name="Tester M."/>
        </authorList>
    </citation>
    <scope>NUCLEOTIDE SEQUENCE [LARGE SCALE GENOMIC DNA]</scope>
    <source>
        <strain evidence="10">cv. PI 614886</strain>
    </source>
</reference>
<evidence type="ECO:0000313" key="11">
    <source>
        <dbReference type="Proteomes" id="UP000596660"/>
    </source>
</evidence>